<dbReference type="AlphaFoldDB" id="A0A6F8Y7E7"/>
<dbReference type="InterPro" id="IPR036388">
    <property type="entry name" value="WH-like_DNA-bd_sf"/>
</dbReference>
<accession>A0A6F8Y7E7</accession>
<name>A0A6F8Y7E7_9ACTN</name>
<organism evidence="2 3">
    <name type="scientific">Phytohabitans flavus</name>
    <dbReference type="NCBI Taxonomy" id="1076124"/>
    <lineage>
        <taxon>Bacteria</taxon>
        <taxon>Bacillati</taxon>
        <taxon>Actinomycetota</taxon>
        <taxon>Actinomycetes</taxon>
        <taxon>Micromonosporales</taxon>
        <taxon>Micromonosporaceae</taxon>
    </lineage>
</organism>
<evidence type="ECO:0000313" key="2">
    <source>
        <dbReference type="EMBL" id="BCB81881.1"/>
    </source>
</evidence>
<dbReference type="Pfam" id="PF00480">
    <property type="entry name" value="ROK"/>
    <property type="match status" value="1"/>
</dbReference>
<dbReference type="InterPro" id="IPR036390">
    <property type="entry name" value="WH_DNA-bd_sf"/>
</dbReference>
<dbReference type="InterPro" id="IPR043129">
    <property type="entry name" value="ATPase_NBD"/>
</dbReference>
<gene>
    <name evidence="2" type="ORF">Pflav_082910</name>
</gene>
<sequence length="392" mass="39329">MTDGPVRQASLREHNLGLVLRQAANAMRPPSRADIAAATSLTRATVSALVDDLIAGGLLTEVGPAPRAGAGRPAAGLVLSASGPAGLGLEINVDYLAACVVDLAGAVRHRDVRHADQRPGHPDQVLAEVAELAADARAHAEREGLAVAGAALAVPGLVTAHGVVRLAPNLGWRDVDVPTGLAALDGLPVTVDNEANLAALGELHAGPAGPASFLYVSGEIGIGAGIVLHGALFRGARGWSGELGHVAVRPDGPACSCGARGCLEQYAGQEAILRAAAAGGIDDLRARATAGDPGVLAALAAAGAALGVAVAGVVNLLDVEAVVLGGIYAPLAPWLRPAVVAEIHRRVLTDAWSPVDVRPSVLGADAAVVGAAGSVVRAIRDNPTKWLTRIIP</sequence>
<dbReference type="EMBL" id="AP022870">
    <property type="protein sequence ID" value="BCB81881.1"/>
    <property type="molecule type" value="Genomic_DNA"/>
</dbReference>
<comment type="similarity">
    <text evidence="1">Belongs to the ROK (NagC/XylR) family.</text>
</comment>
<dbReference type="PANTHER" id="PTHR18964">
    <property type="entry name" value="ROK (REPRESSOR, ORF, KINASE) FAMILY"/>
    <property type="match status" value="1"/>
</dbReference>
<dbReference type="SUPFAM" id="SSF53067">
    <property type="entry name" value="Actin-like ATPase domain"/>
    <property type="match status" value="1"/>
</dbReference>
<keyword evidence="3" id="KW-1185">Reference proteome</keyword>
<dbReference type="Gene3D" id="3.30.420.40">
    <property type="match status" value="2"/>
</dbReference>
<reference evidence="2 3" key="2">
    <citation type="submission" date="2020-03" db="EMBL/GenBank/DDBJ databases">
        <authorList>
            <person name="Ichikawa N."/>
            <person name="Kimura A."/>
            <person name="Kitahashi Y."/>
            <person name="Uohara A."/>
        </authorList>
    </citation>
    <scope>NUCLEOTIDE SEQUENCE [LARGE SCALE GENOMIC DNA]</scope>
    <source>
        <strain evidence="2 3">NBRC 107702</strain>
    </source>
</reference>
<dbReference type="Proteomes" id="UP000502508">
    <property type="component" value="Chromosome"/>
</dbReference>
<dbReference type="Gene3D" id="1.10.10.10">
    <property type="entry name" value="Winged helix-like DNA-binding domain superfamily/Winged helix DNA-binding domain"/>
    <property type="match status" value="1"/>
</dbReference>
<dbReference type="InterPro" id="IPR000600">
    <property type="entry name" value="ROK"/>
</dbReference>
<proteinExistence type="inferred from homology"/>
<reference evidence="2 3" key="1">
    <citation type="submission" date="2020-03" db="EMBL/GenBank/DDBJ databases">
        <title>Whole genome shotgun sequence of Phytohabitans flavus NBRC 107702.</title>
        <authorList>
            <person name="Komaki H."/>
            <person name="Tamura T."/>
        </authorList>
    </citation>
    <scope>NUCLEOTIDE SEQUENCE [LARGE SCALE GENOMIC DNA]</scope>
    <source>
        <strain evidence="2 3">NBRC 107702</strain>
    </source>
</reference>
<dbReference type="RefSeq" id="WP_173041596.1">
    <property type="nucleotide sequence ID" value="NZ_AP022870.1"/>
</dbReference>
<evidence type="ECO:0000313" key="3">
    <source>
        <dbReference type="Proteomes" id="UP000502508"/>
    </source>
</evidence>
<evidence type="ECO:0000256" key="1">
    <source>
        <dbReference type="ARBA" id="ARBA00006479"/>
    </source>
</evidence>
<dbReference type="SUPFAM" id="SSF46785">
    <property type="entry name" value="Winged helix' DNA-binding domain"/>
    <property type="match status" value="1"/>
</dbReference>
<protein>
    <submittedName>
        <fullName evidence="2">Transcriptional regulator</fullName>
    </submittedName>
</protein>
<dbReference type="KEGG" id="pfla:Pflav_082910"/>
<dbReference type="PANTHER" id="PTHR18964:SF149">
    <property type="entry name" value="BIFUNCTIONAL UDP-N-ACETYLGLUCOSAMINE 2-EPIMERASE_N-ACETYLMANNOSAMINE KINASE"/>
    <property type="match status" value="1"/>
</dbReference>